<dbReference type="PANTHER" id="PTHR30204">
    <property type="entry name" value="REDOX-CYCLING DRUG-SENSING TRANSCRIPTIONAL ACTIVATOR SOXR"/>
    <property type="match status" value="1"/>
</dbReference>
<keyword evidence="1" id="KW-0805">Transcription regulation</keyword>
<accession>A0ABT1E6M6</accession>
<dbReference type="Gene3D" id="1.10.1660.10">
    <property type="match status" value="1"/>
</dbReference>
<evidence type="ECO:0000259" key="6">
    <source>
        <dbReference type="PROSITE" id="PS50937"/>
    </source>
</evidence>
<keyword evidence="4" id="KW-0804">Transcription</keyword>
<evidence type="ECO:0000256" key="5">
    <source>
        <dbReference type="SAM" id="Coils"/>
    </source>
</evidence>
<feature type="coiled-coil region" evidence="5">
    <location>
        <begin position="86"/>
        <end position="117"/>
    </location>
</feature>
<keyword evidence="3" id="KW-0010">Activator</keyword>
<dbReference type="EMBL" id="JAMZFW010000003">
    <property type="protein sequence ID" value="MCP1101494.1"/>
    <property type="molecule type" value="Genomic_DNA"/>
</dbReference>
<dbReference type="InterPro" id="IPR012925">
    <property type="entry name" value="TipAS_dom"/>
</dbReference>
<evidence type="ECO:0000256" key="3">
    <source>
        <dbReference type="ARBA" id="ARBA00023159"/>
    </source>
</evidence>
<dbReference type="InterPro" id="IPR047057">
    <property type="entry name" value="MerR_fam"/>
</dbReference>
<keyword evidence="8" id="KW-1185">Reference proteome</keyword>
<dbReference type="PRINTS" id="PR00040">
    <property type="entry name" value="HTHMERR"/>
</dbReference>
<evidence type="ECO:0000256" key="1">
    <source>
        <dbReference type="ARBA" id="ARBA00023015"/>
    </source>
</evidence>
<dbReference type="SUPFAM" id="SSF89082">
    <property type="entry name" value="Antibiotic binding domain of TipA-like multidrug resistance regulators"/>
    <property type="match status" value="1"/>
</dbReference>
<dbReference type="RefSeq" id="WP_262065276.1">
    <property type="nucleotide sequence ID" value="NZ_JAMXOD010000003.1"/>
</dbReference>
<evidence type="ECO:0000313" key="7">
    <source>
        <dbReference type="EMBL" id="MCP1101494.1"/>
    </source>
</evidence>
<gene>
    <name evidence="7" type="ORF">NK125_03580</name>
</gene>
<dbReference type="Pfam" id="PF07739">
    <property type="entry name" value="TipAS"/>
    <property type="match status" value="1"/>
</dbReference>
<evidence type="ECO:0000256" key="2">
    <source>
        <dbReference type="ARBA" id="ARBA00023125"/>
    </source>
</evidence>
<comment type="caution">
    <text evidence="7">The sequence shown here is derived from an EMBL/GenBank/DDBJ whole genome shotgun (WGS) entry which is preliminary data.</text>
</comment>
<dbReference type="InterPro" id="IPR000551">
    <property type="entry name" value="MerR-type_HTH_dom"/>
</dbReference>
<dbReference type="PROSITE" id="PS50937">
    <property type="entry name" value="HTH_MERR_2"/>
    <property type="match status" value="1"/>
</dbReference>
<dbReference type="Pfam" id="PF13411">
    <property type="entry name" value="MerR_1"/>
    <property type="match status" value="1"/>
</dbReference>
<keyword evidence="2" id="KW-0238">DNA-binding</keyword>
<dbReference type="SUPFAM" id="SSF46955">
    <property type="entry name" value="Putative DNA-binding domain"/>
    <property type="match status" value="1"/>
</dbReference>
<feature type="domain" description="HTH merR-type" evidence="6">
    <location>
        <begin position="1"/>
        <end position="70"/>
    </location>
</feature>
<keyword evidence="5" id="KW-0175">Coiled coil</keyword>
<name>A0ABT1E6M6_9FIRM</name>
<evidence type="ECO:0000313" key="8">
    <source>
        <dbReference type="Proteomes" id="UP001523566"/>
    </source>
</evidence>
<dbReference type="InterPro" id="IPR036244">
    <property type="entry name" value="TipA-like_antibiotic-bd"/>
</dbReference>
<evidence type="ECO:0000256" key="4">
    <source>
        <dbReference type="ARBA" id="ARBA00023163"/>
    </source>
</evidence>
<dbReference type="CDD" id="cd01106">
    <property type="entry name" value="HTH_TipAL-Mta"/>
    <property type="match status" value="1"/>
</dbReference>
<proteinExistence type="predicted"/>
<protein>
    <submittedName>
        <fullName evidence="7">MerR family transcriptional regulator</fullName>
    </submittedName>
</protein>
<sequence>MYHVTEVARLTGVSVRTLHHYDRIGLLLPDKLSEKGYRLYSEENIDRLMQILFFKELDFSLKSIKEILDQPNYDRKEALLLQKKLLKAKQKQIHQMVQVLEKAVKEMEGEITMSTEEKFSGFHFDKNPYEKEAREKYGNKAVEESQKRLDGLDASEKEKLTEDMNEVFKKLSSLRHLSPDTPEAQAAIAEWYSLLNNNFSTYSKEAFKGLGELYVMDERFTKNIDEFGDGLATFMKEAMAVFAEKE</sequence>
<organism evidence="7 8">
    <name type="scientific">Aequitasia blattaphilus</name>
    <dbReference type="NCBI Taxonomy" id="2949332"/>
    <lineage>
        <taxon>Bacteria</taxon>
        <taxon>Bacillati</taxon>
        <taxon>Bacillota</taxon>
        <taxon>Clostridia</taxon>
        <taxon>Lachnospirales</taxon>
        <taxon>Lachnospiraceae</taxon>
        <taxon>Aequitasia</taxon>
    </lineage>
</organism>
<dbReference type="PANTHER" id="PTHR30204:SF90">
    <property type="entry name" value="HTH-TYPE TRANSCRIPTIONAL ACTIVATOR MTA"/>
    <property type="match status" value="1"/>
</dbReference>
<dbReference type="SMART" id="SM00422">
    <property type="entry name" value="HTH_MERR"/>
    <property type="match status" value="1"/>
</dbReference>
<dbReference type="Gene3D" id="1.10.490.50">
    <property type="entry name" value="Antibiotic binding domain of TipA-like multidrug resistance regulators"/>
    <property type="match status" value="1"/>
</dbReference>
<dbReference type="Proteomes" id="UP001523566">
    <property type="component" value="Unassembled WGS sequence"/>
</dbReference>
<reference evidence="7 8" key="1">
    <citation type="journal article" date="2022" name="Genome Biol. Evol.">
        <title>Host diet, physiology and behaviors set the stage for Lachnospiraceae cladogenesis.</title>
        <authorList>
            <person name="Vera-Ponce De Leon A."/>
            <person name="Schneider M."/>
            <person name="Jahnes B.C."/>
            <person name="Sadowski V."/>
            <person name="Camuy-Velez L.A."/>
            <person name="Duan J."/>
            <person name="Sabree Z.L."/>
        </authorList>
    </citation>
    <scope>NUCLEOTIDE SEQUENCE [LARGE SCALE GENOMIC DNA]</scope>
    <source>
        <strain evidence="7 8">PAL113</strain>
    </source>
</reference>
<dbReference type="InterPro" id="IPR009061">
    <property type="entry name" value="DNA-bd_dom_put_sf"/>
</dbReference>